<reference evidence="3" key="2">
    <citation type="submission" date="2015-01" db="EMBL/GenBank/DDBJ databases">
        <title>Evolutionary Origins and Diversification of the Mycorrhizal Mutualists.</title>
        <authorList>
            <consortium name="DOE Joint Genome Institute"/>
            <consortium name="Mycorrhizal Genomics Consortium"/>
            <person name="Kohler A."/>
            <person name="Kuo A."/>
            <person name="Nagy L.G."/>
            <person name="Floudas D."/>
            <person name="Copeland A."/>
            <person name="Barry K.W."/>
            <person name="Cichocki N."/>
            <person name="Veneault-Fourrey C."/>
            <person name="LaButti K."/>
            <person name="Lindquist E.A."/>
            <person name="Lipzen A."/>
            <person name="Lundell T."/>
            <person name="Morin E."/>
            <person name="Murat C."/>
            <person name="Riley R."/>
            <person name="Ohm R."/>
            <person name="Sun H."/>
            <person name="Tunlid A."/>
            <person name="Henrissat B."/>
            <person name="Grigoriev I.V."/>
            <person name="Hibbett D.S."/>
            <person name="Martin F."/>
        </authorList>
    </citation>
    <scope>NUCLEOTIDE SEQUENCE [LARGE SCALE GENOMIC DNA]</scope>
    <source>
        <strain evidence="3">ATCC 200175</strain>
    </source>
</reference>
<evidence type="ECO:0000313" key="2">
    <source>
        <dbReference type="EMBL" id="KIJ14053.1"/>
    </source>
</evidence>
<accession>A0A0C9TUX6</accession>
<dbReference type="AlphaFoldDB" id="A0A0C9TUX6"/>
<evidence type="ECO:0000256" key="1">
    <source>
        <dbReference type="SAM" id="Coils"/>
    </source>
</evidence>
<evidence type="ECO:0000313" key="3">
    <source>
        <dbReference type="Proteomes" id="UP000053647"/>
    </source>
</evidence>
<keyword evidence="1" id="KW-0175">Coiled coil</keyword>
<dbReference type="HOGENOM" id="CLU_924691_0_0_1"/>
<gene>
    <name evidence="2" type="ORF">PAXINDRAFT_13169</name>
</gene>
<reference evidence="2 3" key="1">
    <citation type="submission" date="2014-06" db="EMBL/GenBank/DDBJ databases">
        <authorList>
            <consortium name="DOE Joint Genome Institute"/>
            <person name="Kuo A."/>
            <person name="Kohler A."/>
            <person name="Nagy L.G."/>
            <person name="Floudas D."/>
            <person name="Copeland A."/>
            <person name="Barry K.W."/>
            <person name="Cichocki N."/>
            <person name="Veneault-Fourrey C."/>
            <person name="LaButti K."/>
            <person name="Lindquist E.A."/>
            <person name="Lipzen A."/>
            <person name="Lundell T."/>
            <person name="Morin E."/>
            <person name="Murat C."/>
            <person name="Sun H."/>
            <person name="Tunlid A."/>
            <person name="Henrissat B."/>
            <person name="Grigoriev I.V."/>
            <person name="Hibbett D.S."/>
            <person name="Martin F."/>
            <person name="Nordberg H.P."/>
            <person name="Cantor M.N."/>
            <person name="Hua S.X."/>
        </authorList>
    </citation>
    <scope>NUCLEOTIDE SEQUENCE [LARGE SCALE GENOMIC DNA]</scope>
    <source>
        <strain evidence="2 3">ATCC 200175</strain>
    </source>
</reference>
<keyword evidence="3" id="KW-1185">Reference proteome</keyword>
<dbReference type="Proteomes" id="UP000053647">
    <property type="component" value="Unassembled WGS sequence"/>
</dbReference>
<sequence>MSTQSVMESNQSDPANWFFSDILKGNERIVSFANVVINREKDITTGVLSVLNFTRIVFGLEQNSSLISDVIGSLHTEDTIEKSLAICHEWPDGLHIKVEEAYRIPLFERSLKRVSTKRRKDDLDADRDLKTADSSAAIVLTRYPKVVACLRLCNVAGPDVFVIFNPRPTSDQQQAANLTFNTSLAQTVQRLCGILPEKHDPVQGGPNWRTLPGGHCYGDIFVPRAISHDAQALEDSLLTSSLAALSLQAEVSALQRENQTLTTQIQLLEDSVVRFEEELREEKIKAERLRSYKPGPILTRN</sequence>
<feature type="coiled-coil region" evidence="1">
    <location>
        <begin position="244"/>
        <end position="292"/>
    </location>
</feature>
<protein>
    <submittedName>
        <fullName evidence="2">Uncharacterized protein</fullName>
    </submittedName>
</protein>
<dbReference type="EMBL" id="KN819346">
    <property type="protein sequence ID" value="KIJ14053.1"/>
    <property type="molecule type" value="Genomic_DNA"/>
</dbReference>
<proteinExistence type="predicted"/>
<dbReference type="OrthoDB" id="1431934at2759"/>
<organism evidence="2 3">
    <name type="scientific">Paxillus involutus ATCC 200175</name>
    <dbReference type="NCBI Taxonomy" id="664439"/>
    <lineage>
        <taxon>Eukaryota</taxon>
        <taxon>Fungi</taxon>
        <taxon>Dikarya</taxon>
        <taxon>Basidiomycota</taxon>
        <taxon>Agaricomycotina</taxon>
        <taxon>Agaricomycetes</taxon>
        <taxon>Agaricomycetidae</taxon>
        <taxon>Boletales</taxon>
        <taxon>Paxilineae</taxon>
        <taxon>Paxillaceae</taxon>
        <taxon>Paxillus</taxon>
    </lineage>
</organism>
<name>A0A0C9TUX6_PAXIN</name>